<feature type="transmembrane region" description="Helical" evidence="5">
    <location>
        <begin position="172"/>
        <end position="192"/>
    </location>
</feature>
<feature type="transmembrane region" description="Helical" evidence="5">
    <location>
        <begin position="73"/>
        <end position="95"/>
    </location>
</feature>
<comment type="subcellular location">
    <subcellularLocation>
        <location evidence="1">Membrane</location>
        <topology evidence="1">Multi-pass membrane protein</topology>
    </subcellularLocation>
</comment>
<dbReference type="GO" id="GO:0016020">
    <property type="term" value="C:membrane"/>
    <property type="evidence" value="ECO:0007669"/>
    <property type="project" value="UniProtKB-SubCell"/>
</dbReference>
<proteinExistence type="predicted"/>
<feature type="transmembrane region" description="Helical" evidence="5">
    <location>
        <begin position="378"/>
        <end position="400"/>
    </location>
</feature>
<sequence>MDKYEETVTVSENRISRDDSTLEADSSLQSTNNANPIGAHIGLFGTTTLIVGRVVGAGIYASPGPLFAQVNSVGMALVLWAITGLISAIGALAYAELATAFSTSGGEYIYLRKAFGPLRKNPLPFLFSWAASFVAFPLAMASISTVFSKYLLYLAYYRPGMEADSIPAPPNYAVKLVAVACIWAVTILNMITRHSGSQVQNITAVAKFLGLILICILGIVWLAKGTYISQFQNAFEGTSSDFWPYGTGLYLALFSYNGWNNATYSTGELKNPRRNIPLAVTISVLAVTFMYVLTNVAYFAILPVDVIKTSSVTALNVGVATMGAPGAYILTIFVMFAAFGTINGNMYSASRIVIATAENGILLPHFFAYVHPTRKTPIVALAVIAVITSCLTAPGDFTFLTKMVTLVQWIFYLATFVGLCYMRLFKPQRLQNRALKVPLPFLVIFIVIAIFLVVAPFVGAAKGVIQYIIVVCIIILAIPIWLVRVHFGRNGAGGKEAVKEMERRERMEDNDRL</sequence>
<dbReference type="Gene3D" id="1.20.1740.10">
    <property type="entry name" value="Amino acid/polyamine transporter I"/>
    <property type="match status" value="1"/>
</dbReference>
<feature type="transmembrane region" description="Helical" evidence="5">
    <location>
        <begin position="464"/>
        <end position="483"/>
    </location>
</feature>
<dbReference type="AlphaFoldDB" id="A0A8H7PI76"/>
<feature type="transmembrane region" description="Helical" evidence="5">
    <location>
        <begin position="126"/>
        <end position="152"/>
    </location>
</feature>
<evidence type="ECO:0000256" key="3">
    <source>
        <dbReference type="ARBA" id="ARBA00022989"/>
    </source>
</evidence>
<comment type="caution">
    <text evidence="6">The sequence shown here is derived from an EMBL/GenBank/DDBJ whole genome shotgun (WGS) entry which is preliminary data.</text>
</comment>
<dbReference type="Proteomes" id="UP000654370">
    <property type="component" value="Unassembled WGS sequence"/>
</dbReference>
<evidence type="ECO:0000313" key="6">
    <source>
        <dbReference type="EMBL" id="KAG2174313.1"/>
    </source>
</evidence>
<dbReference type="PANTHER" id="PTHR11785:SF512">
    <property type="entry name" value="SOBREMESA, ISOFORM B"/>
    <property type="match status" value="1"/>
</dbReference>
<feature type="transmembrane region" description="Helical" evidence="5">
    <location>
        <begin position="437"/>
        <end position="458"/>
    </location>
</feature>
<dbReference type="GO" id="GO:0015179">
    <property type="term" value="F:L-amino acid transmembrane transporter activity"/>
    <property type="evidence" value="ECO:0007669"/>
    <property type="project" value="TreeGrafter"/>
</dbReference>
<feature type="transmembrane region" description="Helical" evidence="5">
    <location>
        <begin position="280"/>
        <end position="302"/>
    </location>
</feature>
<protein>
    <recommendedName>
        <fullName evidence="8">Amino acid transporter</fullName>
    </recommendedName>
</protein>
<keyword evidence="2 5" id="KW-0812">Transmembrane</keyword>
<dbReference type="InterPro" id="IPR050598">
    <property type="entry name" value="AminoAcid_Transporter"/>
</dbReference>
<evidence type="ECO:0000256" key="5">
    <source>
        <dbReference type="SAM" id="Phobius"/>
    </source>
</evidence>
<accession>A0A8H7PI76</accession>
<keyword evidence="4 5" id="KW-0472">Membrane</keyword>
<evidence type="ECO:0000313" key="7">
    <source>
        <dbReference type="Proteomes" id="UP000654370"/>
    </source>
</evidence>
<dbReference type="PANTHER" id="PTHR11785">
    <property type="entry name" value="AMINO ACID TRANSPORTER"/>
    <property type="match status" value="1"/>
</dbReference>
<reference evidence="6" key="1">
    <citation type="submission" date="2020-12" db="EMBL/GenBank/DDBJ databases">
        <title>Metabolic potential, ecology and presence of endohyphal bacteria is reflected in genomic diversity of Mucoromycotina.</title>
        <authorList>
            <person name="Muszewska A."/>
            <person name="Okrasinska A."/>
            <person name="Steczkiewicz K."/>
            <person name="Drgas O."/>
            <person name="Orlowska M."/>
            <person name="Perlinska-Lenart U."/>
            <person name="Aleksandrzak-Piekarczyk T."/>
            <person name="Szatraj K."/>
            <person name="Zielenkiewicz U."/>
            <person name="Pilsyk S."/>
            <person name="Malc E."/>
            <person name="Mieczkowski P."/>
            <person name="Kruszewska J.S."/>
            <person name="Biernat P."/>
            <person name="Pawlowska J."/>
        </authorList>
    </citation>
    <scope>NUCLEOTIDE SEQUENCE</scope>
    <source>
        <strain evidence="6">WA0000067209</strain>
    </source>
</reference>
<dbReference type="InterPro" id="IPR002293">
    <property type="entry name" value="AA/rel_permease1"/>
</dbReference>
<evidence type="ECO:0000256" key="4">
    <source>
        <dbReference type="ARBA" id="ARBA00023136"/>
    </source>
</evidence>
<evidence type="ECO:0000256" key="2">
    <source>
        <dbReference type="ARBA" id="ARBA00022692"/>
    </source>
</evidence>
<feature type="transmembrane region" description="Helical" evidence="5">
    <location>
        <begin position="406"/>
        <end position="425"/>
    </location>
</feature>
<evidence type="ECO:0000256" key="1">
    <source>
        <dbReference type="ARBA" id="ARBA00004141"/>
    </source>
</evidence>
<dbReference type="OrthoDB" id="5982228at2759"/>
<feature type="transmembrane region" description="Helical" evidence="5">
    <location>
        <begin position="242"/>
        <end position="259"/>
    </location>
</feature>
<feature type="transmembrane region" description="Helical" evidence="5">
    <location>
        <begin position="322"/>
        <end position="342"/>
    </location>
</feature>
<evidence type="ECO:0008006" key="8">
    <source>
        <dbReference type="Google" id="ProtNLM"/>
    </source>
</evidence>
<name>A0A8H7PI76_MORIS</name>
<gene>
    <name evidence="6" type="ORF">INT43_004336</name>
</gene>
<dbReference type="Pfam" id="PF13520">
    <property type="entry name" value="AA_permease_2"/>
    <property type="match status" value="1"/>
</dbReference>
<feature type="transmembrane region" description="Helical" evidence="5">
    <location>
        <begin position="204"/>
        <end position="222"/>
    </location>
</feature>
<keyword evidence="7" id="KW-1185">Reference proteome</keyword>
<keyword evidence="3 5" id="KW-1133">Transmembrane helix</keyword>
<dbReference type="PIRSF" id="PIRSF006060">
    <property type="entry name" value="AA_transporter"/>
    <property type="match status" value="1"/>
</dbReference>
<feature type="transmembrane region" description="Helical" evidence="5">
    <location>
        <begin position="37"/>
        <end position="61"/>
    </location>
</feature>
<dbReference type="EMBL" id="JAEPQZ010000013">
    <property type="protein sequence ID" value="KAG2174313.1"/>
    <property type="molecule type" value="Genomic_DNA"/>
</dbReference>
<organism evidence="6 7">
    <name type="scientific">Mortierella isabellina</name>
    <name type="common">Filamentous fungus</name>
    <name type="synonym">Umbelopsis isabellina</name>
    <dbReference type="NCBI Taxonomy" id="91625"/>
    <lineage>
        <taxon>Eukaryota</taxon>
        <taxon>Fungi</taxon>
        <taxon>Fungi incertae sedis</taxon>
        <taxon>Mucoromycota</taxon>
        <taxon>Mucoromycotina</taxon>
        <taxon>Umbelopsidomycetes</taxon>
        <taxon>Umbelopsidales</taxon>
        <taxon>Umbelopsidaceae</taxon>
        <taxon>Umbelopsis</taxon>
    </lineage>
</organism>